<evidence type="ECO:0000259" key="6">
    <source>
        <dbReference type="Pfam" id="PF01555"/>
    </source>
</evidence>
<gene>
    <name evidence="7" type="ordered locus">Bcell_4271</name>
</gene>
<dbReference type="REBASE" id="30804">
    <property type="entry name" value="M.BceNORF4271P"/>
</dbReference>
<dbReference type="InterPro" id="IPR002941">
    <property type="entry name" value="DNA_methylase_N4/N6"/>
</dbReference>
<evidence type="ECO:0000256" key="4">
    <source>
        <dbReference type="ARBA" id="ARBA00022747"/>
    </source>
</evidence>
<dbReference type="AlphaFoldDB" id="E6TZ55"/>
<feature type="domain" description="DNA methylase N-4/N-6" evidence="6">
    <location>
        <begin position="30"/>
        <end position="244"/>
    </location>
</feature>
<evidence type="ECO:0000256" key="2">
    <source>
        <dbReference type="ARBA" id="ARBA00022603"/>
    </source>
</evidence>
<evidence type="ECO:0000256" key="1">
    <source>
        <dbReference type="ARBA" id="ARBA00006594"/>
    </source>
</evidence>
<dbReference type="PROSITE" id="PS00092">
    <property type="entry name" value="N6_MTASE"/>
    <property type="match status" value="1"/>
</dbReference>
<keyword evidence="8" id="KW-1185">Reference proteome</keyword>
<keyword evidence="4" id="KW-0680">Restriction system</keyword>
<keyword evidence="3 7" id="KW-0808">Transferase</keyword>
<sequence>MKKLLGQIELNRIYQRNCTEGMKMIPGESISLVIADPPYNIGKKGSFIEAKDKHHHTIREDWDNIPLNEFEKFNNDWINECFRVLKPGGSLLAWGSHHNIHIIAQLMEQTGYDMKPFYIWEKSNPAPSWSGRLPTTSTEYLLWGTKGKNWTYNLDYAKSINNGKNIKNVFKTSLTPPKEKKKGRFPCQKRIEGLTDHLVKLHSLKGDIILVPFCGSGTECVVAKMYGRDFISFETKPEYIVLANNRLDDICDVS</sequence>
<evidence type="ECO:0000256" key="5">
    <source>
        <dbReference type="RuleBase" id="RU362026"/>
    </source>
</evidence>
<evidence type="ECO:0000313" key="7">
    <source>
        <dbReference type="EMBL" id="ADU32498.1"/>
    </source>
</evidence>
<evidence type="ECO:0000256" key="3">
    <source>
        <dbReference type="ARBA" id="ARBA00022679"/>
    </source>
</evidence>
<dbReference type="GO" id="GO:0009307">
    <property type="term" value="P:DNA restriction-modification system"/>
    <property type="evidence" value="ECO:0007669"/>
    <property type="project" value="UniProtKB-KW"/>
</dbReference>
<dbReference type="EMBL" id="CP002394">
    <property type="protein sequence ID" value="ADU32498.1"/>
    <property type="molecule type" value="Genomic_DNA"/>
</dbReference>
<keyword evidence="2 7" id="KW-0489">Methyltransferase</keyword>
<reference evidence="7 8" key="1">
    <citation type="submission" date="2010-12" db="EMBL/GenBank/DDBJ databases">
        <title>Complete sequence of Bacillus cellulosilyticus DSM 2522.</title>
        <authorList>
            <consortium name="US DOE Joint Genome Institute"/>
            <person name="Lucas S."/>
            <person name="Copeland A."/>
            <person name="Lapidus A."/>
            <person name="Cheng J.-F."/>
            <person name="Bruce D."/>
            <person name="Goodwin L."/>
            <person name="Pitluck S."/>
            <person name="Chertkov O."/>
            <person name="Detter J.C."/>
            <person name="Han C."/>
            <person name="Tapia R."/>
            <person name="Land M."/>
            <person name="Hauser L."/>
            <person name="Jeffries C."/>
            <person name="Kyrpides N."/>
            <person name="Ivanova N."/>
            <person name="Mikhailova N."/>
            <person name="Brumm P."/>
            <person name="Mead D."/>
            <person name="Woyke T."/>
        </authorList>
    </citation>
    <scope>NUCLEOTIDE SEQUENCE [LARGE SCALE GENOMIC DNA]</scope>
    <source>
        <strain evidence="8">ATCC 21833 / DSM 2522 / FERM P-1141 / JCM 9156 / N-4</strain>
    </source>
</reference>
<organism evidence="7 8">
    <name type="scientific">Evansella cellulosilytica (strain ATCC 21833 / DSM 2522 / FERM P-1141 / JCM 9156 / N-4)</name>
    <name type="common">Bacillus cellulosilyticus</name>
    <dbReference type="NCBI Taxonomy" id="649639"/>
    <lineage>
        <taxon>Bacteria</taxon>
        <taxon>Bacillati</taxon>
        <taxon>Bacillota</taxon>
        <taxon>Bacilli</taxon>
        <taxon>Bacillales</taxon>
        <taxon>Bacillaceae</taxon>
        <taxon>Evansella</taxon>
    </lineage>
</organism>
<dbReference type="Pfam" id="PF01555">
    <property type="entry name" value="N6_N4_Mtase"/>
    <property type="match status" value="1"/>
</dbReference>
<dbReference type="InterPro" id="IPR002052">
    <property type="entry name" value="DNA_methylase_N6_adenine_CS"/>
</dbReference>
<dbReference type="RefSeq" id="WP_013490824.1">
    <property type="nucleotide sequence ID" value="NC_014829.1"/>
</dbReference>
<proteinExistence type="inferred from homology"/>
<dbReference type="EC" id="2.1.1.-" evidence="5"/>
<dbReference type="PRINTS" id="PR00508">
    <property type="entry name" value="S21N4MTFRASE"/>
</dbReference>
<dbReference type="OrthoDB" id="9800801at2"/>
<dbReference type="GO" id="GO:0032259">
    <property type="term" value="P:methylation"/>
    <property type="evidence" value="ECO:0007669"/>
    <property type="project" value="UniProtKB-KW"/>
</dbReference>
<evidence type="ECO:0000313" key="8">
    <source>
        <dbReference type="Proteomes" id="UP000001401"/>
    </source>
</evidence>
<dbReference type="GO" id="GO:0008170">
    <property type="term" value="F:N-methyltransferase activity"/>
    <property type="evidence" value="ECO:0007669"/>
    <property type="project" value="InterPro"/>
</dbReference>
<dbReference type="STRING" id="649639.Bcell_4271"/>
<dbReference type="InterPro" id="IPR029063">
    <property type="entry name" value="SAM-dependent_MTases_sf"/>
</dbReference>
<dbReference type="InterPro" id="IPR001091">
    <property type="entry name" value="RM_Methyltransferase"/>
</dbReference>
<dbReference type="Gene3D" id="3.40.50.150">
    <property type="entry name" value="Vaccinia Virus protein VP39"/>
    <property type="match status" value="1"/>
</dbReference>
<dbReference type="GO" id="GO:0003677">
    <property type="term" value="F:DNA binding"/>
    <property type="evidence" value="ECO:0007669"/>
    <property type="project" value="InterPro"/>
</dbReference>
<accession>E6TZ55</accession>
<dbReference type="SUPFAM" id="SSF53335">
    <property type="entry name" value="S-adenosyl-L-methionine-dependent methyltransferases"/>
    <property type="match status" value="1"/>
</dbReference>
<dbReference type="KEGG" id="bco:Bcell_4271"/>
<dbReference type="Proteomes" id="UP000001401">
    <property type="component" value="Chromosome"/>
</dbReference>
<protein>
    <recommendedName>
        <fullName evidence="5">Methyltransferase</fullName>
        <ecNumber evidence="5">2.1.1.-</ecNumber>
    </recommendedName>
</protein>
<name>E6TZ55_EVAC2</name>
<comment type="similarity">
    <text evidence="1 5">Belongs to the N(4)/N(6)-methyltransferase family.</text>
</comment>
<dbReference type="HOGENOM" id="CLU_024927_5_1_9"/>
<dbReference type="eggNOG" id="COG2189">
    <property type="taxonomic scope" value="Bacteria"/>
</dbReference>